<organism evidence="1 2">
    <name type="scientific">Neisseria subflava NJ9703</name>
    <dbReference type="NCBI Taxonomy" id="546268"/>
    <lineage>
        <taxon>Bacteria</taxon>
        <taxon>Pseudomonadati</taxon>
        <taxon>Pseudomonadota</taxon>
        <taxon>Betaproteobacteria</taxon>
        <taxon>Neisseriales</taxon>
        <taxon>Neisseriaceae</taxon>
        <taxon>Neisseria</taxon>
    </lineage>
</organism>
<evidence type="ECO:0000313" key="2">
    <source>
        <dbReference type="Proteomes" id="UP000004621"/>
    </source>
</evidence>
<dbReference type="AlphaFoldDB" id="A0A9W5IQ74"/>
<name>A0A9W5IQ74_NEISU</name>
<protein>
    <submittedName>
        <fullName evidence="1">Uncharacterized protein</fullName>
    </submittedName>
</protein>
<gene>
    <name evidence="1" type="ORF">NEISUBOT_04768</name>
</gene>
<reference evidence="1 2" key="1">
    <citation type="submission" date="2010-01" db="EMBL/GenBank/DDBJ databases">
        <authorList>
            <person name="Weinstock G."/>
            <person name="Sodergren E."/>
            <person name="Clifton S."/>
            <person name="Fulton L."/>
            <person name="Fulton B."/>
            <person name="Courtney L."/>
            <person name="Fronick C."/>
            <person name="Harrison M."/>
            <person name="Strong C."/>
            <person name="Farmer C."/>
            <person name="Delahaunty K."/>
            <person name="Markovic C."/>
            <person name="Hall O."/>
            <person name="Minx P."/>
            <person name="Tomlinson C."/>
            <person name="Mitreva M."/>
            <person name="Nelson J."/>
            <person name="Hou S."/>
            <person name="Wollam A."/>
            <person name="Pepin K.H."/>
            <person name="Johnson M."/>
            <person name="Bhonagiri V."/>
            <person name="Nash W.E."/>
            <person name="Warren W."/>
            <person name="Chinwalla A."/>
            <person name="Mardis E.R."/>
            <person name="Wilson R.K."/>
        </authorList>
    </citation>
    <scope>NUCLEOTIDE SEQUENCE [LARGE SCALE GENOMIC DNA]</scope>
    <source>
        <strain evidence="1 2">NJ9703</strain>
    </source>
</reference>
<comment type="caution">
    <text evidence="1">The sequence shown here is derived from an EMBL/GenBank/DDBJ whole genome shotgun (WGS) entry which is preliminary data.</text>
</comment>
<dbReference type="Proteomes" id="UP000004621">
    <property type="component" value="Unassembled WGS sequence"/>
</dbReference>
<proteinExistence type="predicted"/>
<evidence type="ECO:0000313" key="1">
    <source>
        <dbReference type="EMBL" id="EFC51777.1"/>
    </source>
</evidence>
<dbReference type="EMBL" id="ACEO02000008">
    <property type="protein sequence ID" value="EFC51777.1"/>
    <property type="molecule type" value="Genomic_DNA"/>
</dbReference>
<accession>A0A9W5IQ74</accession>
<sequence>MVLLIPYSKDRLKDYLSFSDGLFSILKTTSAYMLCHLMFVKNRTASSCYAWQTI</sequence>